<dbReference type="Gene3D" id="3.40.50.720">
    <property type="entry name" value="NAD(P)-binding Rossmann-like Domain"/>
    <property type="match status" value="2"/>
</dbReference>
<dbReference type="InterPro" id="IPR036291">
    <property type="entry name" value="NAD(P)-bd_dom_sf"/>
</dbReference>
<comment type="caution">
    <text evidence="7">The sequence shown here is derived from an EMBL/GenBank/DDBJ whole genome shotgun (WGS) entry which is preliminary data.</text>
</comment>
<dbReference type="SUPFAM" id="SSF52283">
    <property type="entry name" value="Formate/glycerate dehydrogenase catalytic domain-like"/>
    <property type="match status" value="1"/>
</dbReference>
<proteinExistence type="inferred from homology"/>
<accession>A0A085VA52</accession>
<sequence length="317" mass="33878">MSQSKAEILVWGPMHASLTQNLARDFTVHNRWEIKDLDAWVASSGDQIRGIVTSGVMGTDNALLERLPNLEVISSFGVGYDAVDISYIASRGIQLSNTPDVLNNAVADTALALLLCVSRKVSEAERFVRSGQWTTGKFPLGRDLTGKTCGIVGLGKIGKTIAKRAAAFDMNIAYFRRGQAYPDVSYTHYADLNELAKASDYLVVIVPGGPDTEKLINAQVLQALGPDSYLINVARGSVVDEKALVASLQAGGIAGAALDVFEDEPNVPAELLSMNQVVLTPHIGSGTYETRQAMADLVFANLSGYFNEGKLVTGVAL</sequence>
<evidence type="ECO:0000313" key="8">
    <source>
        <dbReference type="Proteomes" id="UP000028631"/>
    </source>
</evidence>
<dbReference type="InterPro" id="IPR006139">
    <property type="entry name" value="D-isomer_2_OHA_DH_cat_dom"/>
</dbReference>
<protein>
    <submittedName>
        <fullName evidence="7">Hydroxyacid dehydrogenase</fullName>
    </submittedName>
</protein>
<dbReference type="FunFam" id="3.40.50.720:FF:000213">
    <property type="entry name" value="Putative 2-hydroxyacid dehydrogenase"/>
    <property type="match status" value="1"/>
</dbReference>
<comment type="similarity">
    <text evidence="4">Belongs to the D-isomer specific 2-hydroxyacid dehydrogenase family.</text>
</comment>
<dbReference type="PANTHER" id="PTHR10996">
    <property type="entry name" value="2-HYDROXYACID DEHYDROGENASE-RELATED"/>
    <property type="match status" value="1"/>
</dbReference>
<dbReference type="GO" id="GO:0051287">
    <property type="term" value="F:NAD binding"/>
    <property type="evidence" value="ECO:0007669"/>
    <property type="project" value="InterPro"/>
</dbReference>
<feature type="domain" description="D-isomer specific 2-hydroxyacid dehydrogenase NAD-binding" evidence="6">
    <location>
        <begin position="111"/>
        <end position="284"/>
    </location>
</feature>
<dbReference type="PANTHER" id="PTHR10996:SF178">
    <property type="entry name" value="2-HYDROXYACID DEHYDROGENASE YGL185C-RELATED"/>
    <property type="match status" value="1"/>
</dbReference>
<keyword evidence="1" id="KW-0521">NADP</keyword>
<name>A0A085VA52_PSESX</name>
<feature type="domain" description="D-isomer specific 2-hydroxyacid dehydrogenase catalytic" evidence="5">
    <location>
        <begin position="20"/>
        <end position="311"/>
    </location>
</feature>
<gene>
    <name evidence="7" type="ORF">IV01_22365</name>
</gene>
<evidence type="ECO:0000256" key="4">
    <source>
        <dbReference type="RuleBase" id="RU003719"/>
    </source>
</evidence>
<organism evidence="7 8">
    <name type="scientific">Pseudomonas syringae</name>
    <dbReference type="NCBI Taxonomy" id="317"/>
    <lineage>
        <taxon>Bacteria</taxon>
        <taxon>Pseudomonadati</taxon>
        <taxon>Pseudomonadota</taxon>
        <taxon>Gammaproteobacteria</taxon>
        <taxon>Pseudomonadales</taxon>
        <taxon>Pseudomonadaceae</taxon>
        <taxon>Pseudomonas</taxon>
    </lineage>
</organism>
<evidence type="ECO:0000256" key="2">
    <source>
        <dbReference type="ARBA" id="ARBA00023002"/>
    </source>
</evidence>
<reference evidence="7 8" key="1">
    <citation type="submission" date="2014-07" db="EMBL/GenBank/DDBJ databases">
        <title>Draft Genome Sequences of Environmental Pseudomonas syringae strains.</title>
        <authorList>
            <person name="Baltrus D.A."/>
            <person name="Berge O."/>
            <person name="Morris C."/>
        </authorList>
    </citation>
    <scope>NUCLEOTIDE SEQUENCE [LARGE SCALE GENOMIC DNA]</scope>
    <source>
        <strain evidence="7 8">GAW0119</strain>
    </source>
</reference>
<dbReference type="EMBL" id="JPQU01000074">
    <property type="protein sequence ID" value="KFE52315.1"/>
    <property type="molecule type" value="Genomic_DNA"/>
</dbReference>
<dbReference type="GO" id="GO:0030267">
    <property type="term" value="F:glyoxylate reductase (NADPH) activity"/>
    <property type="evidence" value="ECO:0007669"/>
    <property type="project" value="TreeGrafter"/>
</dbReference>
<evidence type="ECO:0000256" key="1">
    <source>
        <dbReference type="ARBA" id="ARBA00022857"/>
    </source>
</evidence>
<dbReference type="CDD" id="cd12156">
    <property type="entry name" value="HPPR"/>
    <property type="match status" value="1"/>
</dbReference>
<dbReference type="RefSeq" id="WP_032631038.1">
    <property type="nucleotide sequence ID" value="NZ_JPQU01000074.1"/>
</dbReference>
<evidence type="ECO:0000259" key="5">
    <source>
        <dbReference type="Pfam" id="PF00389"/>
    </source>
</evidence>
<evidence type="ECO:0000313" key="7">
    <source>
        <dbReference type="EMBL" id="KFE52315.1"/>
    </source>
</evidence>
<dbReference type="Proteomes" id="UP000028631">
    <property type="component" value="Unassembled WGS sequence"/>
</dbReference>
<dbReference type="AlphaFoldDB" id="A0A085VA52"/>
<dbReference type="GO" id="GO:0005829">
    <property type="term" value="C:cytosol"/>
    <property type="evidence" value="ECO:0007669"/>
    <property type="project" value="TreeGrafter"/>
</dbReference>
<dbReference type="OrthoDB" id="9805416at2"/>
<dbReference type="Pfam" id="PF00389">
    <property type="entry name" value="2-Hacid_dh"/>
    <property type="match status" value="1"/>
</dbReference>
<keyword evidence="2 4" id="KW-0560">Oxidoreductase</keyword>
<keyword evidence="3" id="KW-0520">NAD</keyword>
<evidence type="ECO:0000256" key="3">
    <source>
        <dbReference type="ARBA" id="ARBA00023027"/>
    </source>
</evidence>
<dbReference type="InterPro" id="IPR006140">
    <property type="entry name" value="D-isomer_DH_NAD-bd"/>
</dbReference>
<dbReference type="Pfam" id="PF02826">
    <property type="entry name" value="2-Hacid_dh_C"/>
    <property type="match status" value="1"/>
</dbReference>
<evidence type="ECO:0000259" key="6">
    <source>
        <dbReference type="Pfam" id="PF02826"/>
    </source>
</evidence>
<dbReference type="SUPFAM" id="SSF51735">
    <property type="entry name" value="NAD(P)-binding Rossmann-fold domains"/>
    <property type="match status" value="1"/>
</dbReference>
<keyword evidence="8" id="KW-1185">Reference proteome</keyword>
<dbReference type="InterPro" id="IPR050223">
    <property type="entry name" value="D-isomer_2-hydroxyacid_DH"/>
</dbReference>
<dbReference type="GO" id="GO:0016618">
    <property type="term" value="F:hydroxypyruvate reductase [NAD(P)H] activity"/>
    <property type="evidence" value="ECO:0007669"/>
    <property type="project" value="TreeGrafter"/>
</dbReference>
<dbReference type="PATRIC" id="fig|317.175.peg.4661"/>